<feature type="transmembrane region" description="Helical" evidence="9">
    <location>
        <begin position="204"/>
        <end position="229"/>
    </location>
</feature>
<feature type="transmembrane region" description="Helical" evidence="9">
    <location>
        <begin position="138"/>
        <end position="162"/>
    </location>
</feature>
<proteinExistence type="inferred from homology"/>
<dbReference type="Proteomes" id="UP000232133">
    <property type="component" value="Chromosome"/>
</dbReference>
<accession>A0A2H4U8P5</accession>
<dbReference type="GO" id="GO:0016020">
    <property type="term" value="C:membrane"/>
    <property type="evidence" value="ECO:0007669"/>
    <property type="project" value="UniProtKB-SubCell"/>
</dbReference>
<evidence type="ECO:0000256" key="3">
    <source>
        <dbReference type="ARBA" id="ARBA00022448"/>
    </source>
</evidence>
<comment type="subcellular location">
    <subcellularLocation>
        <location evidence="1">Membrane</location>
        <topology evidence="1">Multi-pass membrane protein</topology>
    </subcellularLocation>
</comment>
<dbReference type="RefSeq" id="WP_100815812.1">
    <property type="nucleotide sequence ID" value="NZ_CP017803.1"/>
</dbReference>
<evidence type="ECO:0000256" key="6">
    <source>
        <dbReference type="ARBA" id="ARBA00022989"/>
    </source>
</evidence>
<dbReference type="Pfam" id="PF01769">
    <property type="entry name" value="MgtE"/>
    <property type="match status" value="2"/>
</dbReference>
<dbReference type="PANTHER" id="PTHR16228">
    <property type="entry name" value="DIVALENT CATION TRANSPORTER SOLUTE CARRIER FAMILY 41"/>
    <property type="match status" value="1"/>
</dbReference>
<keyword evidence="6 9" id="KW-1133">Transmembrane helix</keyword>
<evidence type="ECO:0000256" key="7">
    <source>
        <dbReference type="ARBA" id="ARBA00023065"/>
    </source>
</evidence>
<feature type="domain" description="SLC41A/MgtE integral membrane" evidence="10">
    <location>
        <begin position="275"/>
        <end position="406"/>
    </location>
</feature>
<feature type="domain" description="SLC41A/MgtE integral membrane" evidence="10">
    <location>
        <begin position="62"/>
        <end position="192"/>
    </location>
</feature>
<name>A0A2H4U8P5_METSM</name>
<protein>
    <submittedName>
        <fullName evidence="11">Divalent cation transporter</fullName>
    </submittedName>
</protein>
<dbReference type="InterPro" id="IPR036739">
    <property type="entry name" value="SLC41_membr_dom_sf"/>
</dbReference>
<evidence type="ECO:0000256" key="4">
    <source>
        <dbReference type="ARBA" id="ARBA00022692"/>
    </source>
</evidence>
<feature type="transmembrane region" description="Helical" evidence="9">
    <location>
        <begin position="351"/>
        <end position="378"/>
    </location>
</feature>
<feature type="transmembrane region" description="Helical" evidence="9">
    <location>
        <begin position="28"/>
        <end position="46"/>
    </location>
</feature>
<organism evidence="11 12">
    <name type="scientific">Methanobrevibacter smithii</name>
    <dbReference type="NCBI Taxonomy" id="2173"/>
    <lineage>
        <taxon>Archaea</taxon>
        <taxon>Methanobacteriati</taxon>
        <taxon>Methanobacteriota</taxon>
        <taxon>Methanomada group</taxon>
        <taxon>Methanobacteria</taxon>
        <taxon>Methanobacteriales</taxon>
        <taxon>Methanobacteriaceae</taxon>
        <taxon>Methanobrevibacter</taxon>
    </lineage>
</organism>
<feature type="transmembrane region" description="Helical" evidence="9">
    <location>
        <begin position="241"/>
        <end position="262"/>
    </location>
</feature>
<keyword evidence="3" id="KW-0813">Transport</keyword>
<evidence type="ECO:0000256" key="2">
    <source>
        <dbReference type="ARBA" id="ARBA00009749"/>
    </source>
</evidence>
<evidence type="ECO:0000256" key="1">
    <source>
        <dbReference type="ARBA" id="ARBA00004141"/>
    </source>
</evidence>
<feature type="transmembrane region" description="Helical" evidence="9">
    <location>
        <begin position="174"/>
        <end position="198"/>
    </location>
</feature>
<keyword evidence="5" id="KW-0460">Magnesium</keyword>
<evidence type="ECO:0000256" key="9">
    <source>
        <dbReference type="SAM" id="Phobius"/>
    </source>
</evidence>
<evidence type="ECO:0000256" key="5">
    <source>
        <dbReference type="ARBA" id="ARBA00022842"/>
    </source>
</evidence>
<reference evidence="11 12" key="1">
    <citation type="submission" date="2016-10" db="EMBL/GenBank/DDBJ databases">
        <authorList>
            <person name="Varghese N."/>
        </authorList>
    </citation>
    <scope>NUCLEOTIDE SEQUENCE [LARGE SCALE GENOMIC DNA]</scope>
    <source>
        <strain evidence="11 12">KB11</strain>
    </source>
</reference>
<feature type="transmembrane region" description="Helical" evidence="9">
    <location>
        <begin position="99"/>
        <end position="132"/>
    </location>
</feature>
<dbReference type="InterPro" id="IPR045349">
    <property type="entry name" value="SLC41A1-3"/>
</dbReference>
<evidence type="ECO:0000313" key="12">
    <source>
        <dbReference type="Proteomes" id="UP000232133"/>
    </source>
</evidence>
<keyword evidence="7" id="KW-0406">Ion transport</keyword>
<gene>
    <name evidence="11" type="ORF">BK798_08560</name>
</gene>
<dbReference type="Gene3D" id="1.10.357.20">
    <property type="entry name" value="SLC41 divalent cation transporters, integral membrane domain"/>
    <property type="match status" value="2"/>
</dbReference>
<dbReference type="InterPro" id="IPR006667">
    <property type="entry name" value="SLC41_membr_dom"/>
</dbReference>
<evidence type="ECO:0000256" key="8">
    <source>
        <dbReference type="ARBA" id="ARBA00023136"/>
    </source>
</evidence>
<feature type="transmembrane region" description="Helical" evidence="9">
    <location>
        <begin position="398"/>
        <end position="416"/>
    </location>
</feature>
<sequence>MKQKMIRHPYSTFSSFLKEHNNILKESLIALLICACGDLVAGIVLGRMDIFLETFPGLLVIIPGAIGMRGNIFGSFASRLSTALHIGIIDPKFNRSKELINNIFSSFVLTLFLSLFLAIIAKVICVIFGFPSMDIVDFILISLIAGVISIVIMLPVTMFISFRSFERGWDPDNVTTPLVAAVGDLFTLPAIVVALFIISALKSVVYLELIVFIIVIPLVLFSFVYCYNYSEENKVIIKQSTPVLLVCSVLGVSAGGILNSSLETLLTNPTLLTLVPLFSGESGGLVSILSARLSSGIHSGLIEPLRRPEGESVHNFAIILLLALVMYPFIGILAESSSVFLNVVGIGFDKIILISSIAGFILIPIMLILVYYISIVSYDNGYDPDNILIPISTSITDSISSLILISVSLIITAVIFI</sequence>
<comment type="similarity">
    <text evidence="2">Belongs to the SLC41A transporter family.</text>
</comment>
<evidence type="ECO:0000313" key="11">
    <source>
        <dbReference type="EMBL" id="ATZ60468.1"/>
    </source>
</evidence>
<keyword evidence="4 9" id="KW-0812">Transmembrane</keyword>
<dbReference type="GeneID" id="35119426"/>
<dbReference type="GO" id="GO:0008324">
    <property type="term" value="F:monoatomic cation transmembrane transporter activity"/>
    <property type="evidence" value="ECO:0007669"/>
    <property type="project" value="InterPro"/>
</dbReference>
<dbReference type="PANTHER" id="PTHR16228:SF7">
    <property type="entry name" value="SLC41A_MGTE INTEGRAL MEMBRANE DOMAIN-CONTAINING PROTEIN"/>
    <property type="match status" value="1"/>
</dbReference>
<keyword evidence="8 9" id="KW-0472">Membrane</keyword>
<dbReference type="EMBL" id="CP017803">
    <property type="protein sequence ID" value="ATZ60468.1"/>
    <property type="molecule type" value="Genomic_DNA"/>
</dbReference>
<feature type="transmembrane region" description="Helical" evidence="9">
    <location>
        <begin position="58"/>
        <end position="78"/>
    </location>
</feature>
<dbReference type="AlphaFoldDB" id="A0A2H4U8P5"/>
<feature type="transmembrane region" description="Helical" evidence="9">
    <location>
        <begin position="316"/>
        <end position="344"/>
    </location>
</feature>
<dbReference type="SUPFAM" id="SSF161093">
    <property type="entry name" value="MgtE membrane domain-like"/>
    <property type="match status" value="2"/>
</dbReference>
<evidence type="ECO:0000259" key="10">
    <source>
        <dbReference type="Pfam" id="PF01769"/>
    </source>
</evidence>